<gene>
    <name evidence="2" type="ORF">ERS132440_00961</name>
    <name evidence="3" type="ORF">ERS132531_00211</name>
    <name evidence="4" type="ORF">NQD44_08895</name>
</gene>
<accession>A0A116R5T8</accession>
<organism evidence="2 5">
    <name type="scientific">Streptococcus suis</name>
    <dbReference type="NCBI Taxonomy" id="1307"/>
    <lineage>
        <taxon>Bacteria</taxon>
        <taxon>Bacillati</taxon>
        <taxon>Bacillota</taxon>
        <taxon>Bacilli</taxon>
        <taxon>Lactobacillales</taxon>
        <taxon>Streptococcaceae</taxon>
        <taxon>Streptococcus</taxon>
    </lineage>
</organism>
<name>A0A116R5T8_STRSU</name>
<evidence type="ECO:0000313" key="3">
    <source>
        <dbReference type="EMBL" id="CYX35194.1"/>
    </source>
</evidence>
<reference evidence="4" key="2">
    <citation type="submission" date="2022-07" db="EMBL/GenBank/DDBJ databases">
        <authorList>
            <person name="Peng Z."/>
        </authorList>
    </citation>
    <scope>NUCLEOTIDE SEQUENCE</scope>
    <source>
        <strain evidence="4">2022WUSS069</strain>
    </source>
</reference>
<evidence type="ECO:0000313" key="6">
    <source>
        <dbReference type="Proteomes" id="UP000074903"/>
    </source>
</evidence>
<dbReference type="EMBL" id="FIIB01000006">
    <property type="protein sequence ID" value="CYV52358.1"/>
    <property type="molecule type" value="Genomic_DNA"/>
</dbReference>
<evidence type="ECO:0000313" key="5">
    <source>
        <dbReference type="Proteomes" id="UP000074356"/>
    </source>
</evidence>
<dbReference type="Proteomes" id="UP000074356">
    <property type="component" value="Unassembled WGS sequence"/>
</dbReference>
<reference evidence="5 6" key="1">
    <citation type="submission" date="2016-02" db="EMBL/GenBank/DDBJ databases">
        <authorList>
            <consortium name="Pathogen Informatics"/>
        </authorList>
    </citation>
    <scope>NUCLEOTIDE SEQUENCE [LARGE SCALE GENOMIC DNA]</scope>
    <source>
        <strain evidence="2 5">LSS78</strain>
        <strain evidence="3 6">SS993</strain>
    </source>
</reference>
<evidence type="ECO:0000256" key="1">
    <source>
        <dbReference type="SAM" id="Phobius"/>
    </source>
</evidence>
<evidence type="ECO:0000313" key="4">
    <source>
        <dbReference type="EMBL" id="MCR1233218.1"/>
    </source>
</evidence>
<evidence type="ECO:0000313" key="2">
    <source>
        <dbReference type="EMBL" id="CYV52358.1"/>
    </source>
</evidence>
<sequence>MPIEHAERIAQSQVAWAILFIILFFLVVSYLIKTSNRREAKLMEFYDQSKADSKMREERLLAHLDATNTQFGRISDTLVDVQKELVRMNDRMDNFERGE</sequence>
<dbReference type="Proteomes" id="UP000074903">
    <property type="component" value="Unassembled WGS sequence"/>
</dbReference>
<protein>
    <submittedName>
        <fullName evidence="2">Uncharacterized protein</fullName>
    </submittedName>
</protein>
<dbReference type="Proteomes" id="UP001206089">
    <property type="component" value="Unassembled WGS sequence"/>
</dbReference>
<dbReference type="EMBL" id="FILX01000002">
    <property type="protein sequence ID" value="CYX35194.1"/>
    <property type="molecule type" value="Genomic_DNA"/>
</dbReference>
<keyword evidence="1" id="KW-1133">Transmembrane helix</keyword>
<feature type="transmembrane region" description="Helical" evidence="1">
    <location>
        <begin position="14"/>
        <end position="32"/>
    </location>
</feature>
<dbReference type="AlphaFoldDB" id="A0A116R5T8"/>
<dbReference type="EMBL" id="JANJPK010000026">
    <property type="protein sequence ID" value="MCR1233218.1"/>
    <property type="molecule type" value="Genomic_DNA"/>
</dbReference>
<keyword evidence="1" id="KW-0472">Membrane</keyword>
<keyword evidence="1" id="KW-0812">Transmembrane</keyword>
<dbReference type="RefSeq" id="WP_029171103.1">
    <property type="nucleotide sequence ID" value="NZ_AP023391.1"/>
</dbReference>
<proteinExistence type="predicted"/>